<comment type="caution">
    <text evidence="1">The sequence shown here is derived from an EMBL/GenBank/DDBJ whole genome shotgun (WGS) entry which is preliminary data.</text>
</comment>
<accession>A0ABN2T6P4</accession>
<dbReference type="Pfam" id="PF04655">
    <property type="entry name" value="APH_6_hur"/>
    <property type="match status" value="1"/>
</dbReference>
<name>A0ABN2T6P4_9MICO</name>
<sequence>MITVPQSFRRMPRWWHDATGSEWLEALPERVDVQCRDWGLRVDGAVMHGSNALVVPVDRDGEPLILRLAPPGDDVAAEAAALRVWDGRGTVRLFDVDAENGAMLLERLDGGRSLAGEPLERAIVVLAQLAISLAVAVPTTVRGTDQVATEHLESFERDWAALDRPLARRQLDAAMRCAEDRAHERPESLAVNGDLHFDQVLGGTRAPWIVVDPVLLRGDTEYDLGRILWSRLDEIADDAEVLRLFDIFTGEANIPPERARQWVIIRSTSYLLWGLSHHLTEDPPRCQRLLDIFVPSQ</sequence>
<evidence type="ECO:0000313" key="1">
    <source>
        <dbReference type="EMBL" id="GAA1998687.1"/>
    </source>
</evidence>
<reference evidence="1 2" key="1">
    <citation type="journal article" date="2019" name="Int. J. Syst. Evol. Microbiol.">
        <title>The Global Catalogue of Microorganisms (GCM) 10K type strain sequencing project: providing services to taxonomists for standard genome sequencing and annotation.</title>
        <authorList>
            <consortium name="The Broad Institute Genomics Platform"/>
            <consortium name="The Broad Institute Genome Sequencing Center for Infectious Disease"/>
            <person name="Wu L."/>
            <person name="Ma J."/>
        </authorList>
    </citation>
    <scope>NUCLEOTIDE SEQUENCE [LARGE SCALE GENOMIC DNA]</scope>
    <source>
        <strain evidence="1 2">JCM 14902</strain>
    </source>
</reference>
<dbReference type="Proteomes" id="UP001500326">
    <property type="component" value="Unassembled WGS sequence"/>
</dbReference>
<proteinExistence type="predicted"/>
<dbReference type="RefSeq" id="WP_344066648.1">
    <property type="nucleotide sequence ID" value="NZ_BAAAOH010000001.1"/>
</dbReference>
<keyword evidence="2" id="KW-1185">Reference proteome</keyword>
<dbReference type="InterPro" id="IPR011009">
    <property type="entry name" value="Kinase-like_dom_sf"/>
</dbReference>
<protein>
    <submittedName>
        <fullName evidence="1">Aminoglycoside phosphotransferase family protein</fullName>
    </submittedName>
</protein>
<evidence type="ECO:0000313" key="2">
    <source>
        <dbReference type="Proteomes" id="UP001500326"/>
    </source>
</evidence>
<dbReference type="EMBL" id="BAAAOH010000001">
    <property type="protein sequence ID" value="GAA1998687.1"/>
    <property type="molecule type" value="Genomic_DNA"/>
</dbReference>
<dbReference type="SUPFAM" id="SSF56112">
    <property type="entry name" value="Protein kinase-like (PK-like)"/>
    <property type="match status" value="1"/>
</dbReference>
<gene>
    <name evidence="1" type="ORF">GCM10009777_39980</name>
</gene>
<organism evidence="1 2">
    <name type="scientific">Microbacterium pumilum</name>
    <dbReference type="NCBI Taxonomy" id="344165"/>
    <lineage>
        <taxon>Bacteria</taxon>
        <taxon>Bacillati</taxon>
        <taxon>Actinomycetota</taxon>
        <taxon>Actinomycetes</taxon>
        <taxon>Micrococcales</taxon>
        <taxon>Microbacteriaceae</taxon>
        <taxon>Microbacterium</taxon>
    </lineage>
</organism>
<dbReference type="InterPro" id="IPR006748">
    <property type="entry name" value="NH2Glyco/OHUrea_AB-resist_kin"/>
</dbReference>